<evidence type="ECO:0000313" key="3">
    <source>
        <dbReference type="Proteomes" id="UP001162480"/>
    </source>
</evidence>
<dbReference type="EMBL" id="OX597814">
    <property type="protein sequence ID" value="CAI9716093.1"/>
    <property type="molecule type" value="Genomic_DNA"/>
</dbReference>
<proteinExistence type="predicted"/>
<protein>
    <submittedName>
        <fullName evidence="2">Uncharacterized protein</fullName>
    </submittedName>
</protein>
<dbReference type="AlphaFoldDB" id="A0AA36EXZ7"/>
<gene>
    <name evidence="2" type="ORF">OCTVUL_1B015111</name>
</gene>
<evidence type="ECO:0000256" key="1">
    <source>
        <dbReference type="SAM" id="MobiDB-lite"/>
    </source>
</evidence>
<sequence length="72" mass="7799">MHVESRMQLNGKDSSVGGSGGDGGGGAVVLSIIRDHEAVDHLNSDREPDISYQYEQSNLQTDADIFGPLRWI</sequence>
<dbReference type="Proteomes" id="UP001162480">
    <property type="component" value="Chromosome 1"/>
</dbReference>
<feature type="region of interest" description="Disordered" evidence="1">
    <location>
        <begin position="1"/>
        <end position="23"/>
    </location>
</feature>
<reference evidence="2" key="1">
    <citation type="submission" date="2023-08" db="EMBL/GenBank/DDBJ databases">
        <authorList>
            <person name="Alioto T."/>
            <person name="Alioto T."/>
            <person name="Gomez Garrido J."/>
        </authorList>
    </citation>
    <scope>NUCLEOTIDE SEQUENCE</scope>
</reference>
<evidence type="ECO:0000313" key="2">
    <source>
        <dbReference type="EMBL" id="CAI9716093.1"/>
    </source>
</evidence>
<accession>A0AA36EXZ7</accession>
<name>A0AA36EXZ7_OCTVU</name>
<organism evidence="2 3">
    <name type="scientific">Octopus vulgaris</name>
    <name type="common">Common octopus</name>
    <dbReference type="NCBI Taxonomy" id="6645"/>
    <lineage>
        <taxon>Eukaryota</taxon>
        <taxon>Metazoa</taxon>
        <taxon>Spiralia</taxon>
        <taxon>Lophotrochozoa</taxon>
        <taxon>Mollusca</taxon>
        <taxon>Cephalopoda</taxon>
        <taxon>Coleoidea</taxon>
        <taxon>Octopodiformes</taxon>
        <taxon>Octopoda</taxon>
        <taxon>Incirrata</taxon>
        <taxon>Octopodidae</taxon>
        <taxon>Octopus</taxon>
    </lineage>
</organism>
<keyword evidence="3" id="KW-1185">Reference proteome</keyword>